<feature type="compositionally biased region" description="Low complexity" evidence="1">
    <location>
        <begin position="25"/>
        <end position="113"/>
    </location>
</feature>
<evidence type="ECO:0000313" key="3">
    <source>
        <dbReference type="EMBL" id="EJT98778.1"/>
    </source>
</evidence>
<accession>M5FSF1</accession>
<dbReference type="AlphaFoldDB" id="M5FSF1"/>
<evidence type="ECO:0008006" key="5">
    <source>
        <dbReference type="Google" id="ProtNLM"/>
    </source>
</evidence>
<dbReference type="Proteomes" id="UP000030653">
    <property type="component" value="Unassembled WGS sequence"/>
</dbReference>
<dbReference type="OrthoDB" id="3366439at2759"/>
<dbReference type="EMBL" id="JH795872">
    <property type="protein sequence ID" value="EJT98778.1"/>
    <property type="molecule type" value="Genomic_DNA"/>
</dbReference>
<organism evidence="3 4">
    <name type="scientific">Dacryopinax primogenitus (strain DJM 731)</name>
    <name type="common">Brown rot fungus</name>
    <dbReference type="NCBI Taxonomy" id="1858805"/>
    <lineage>
        <taxon>Eukaryota</taxon>
        <taxon>Fungi</taxon>
        <taxon>Dikarya</taxon>
        <taxon>Basidiomycota</taxon>
        <taxon>Agaricomycotina</taxon>
        <taxon>Dacrymycetes</taxon>
        <taxon>Dacrymycetales</taxon>
        <taxon>Dacrymycetaceae</taxon>
        <taxon>Dacryopinax</taxon>
    </lineage>
</organism>
<evidence type="ECO:0000256" key="1">
    <source>
        <dbReference type="SAM" id="MobiDB-lite"/>
    </source>
</evidence>
<feature type="compositionally biased region" description="Basic residues" evidence="1">
    <location>
        <begin position="585"/>
        <end position="594"/>
    </location>
</feature>
<evidence type="ECO:0000256" key="2">
    <source>
        <dbReference type="SAM" id="Phobius"/>
    </source>
</evidence>
<dbReference type="CDD" id="cd12087">
    <property type="entry name" value="TM_EGFR-like"/>
    <property type="match status" value="1"/>
</dbReference>
<keyword evidence="2" id="KW-1133">Transmembrane helix</keyword>
<proteinExistence type="predicted"/>
<name>M5FSF1_DACPD</name>
<dbReference type="STRING" id="1858805.M5FSF1"/>
<feature type="compositionally biased region" description="Pro residues" evidence="1">
    <location>
        <begin position="305"/>
        <end position="321"/>
    </location>
</feature>
<feature type="region of interest" description="Disordered" evidence="1">
    <location>
        <begin position="1"/>
        <end position="114"/>
    </location>
</feature>
<keyword evidence="4" id="KW-1185">Reference proteome</keyword>
<feature type="compositionally biased region" description="Low complexity" evidence="1">
    <location>
        <begin position="1"/>
        <end position="16"/>
    </location>
</feature>
<gene>
    <name evidence="3" type="ORF">DACRYDRAFT_118558</name>
</gene>
<sequence length="594" mass="59971">MSLPTTPTSSNPLSPSGGASGRQLTDTSTDTTTPTSSSSSSDTTASTTDSTTSTDTTSTTTTTTATTTSTTSTPTSSSTTSTSDSSTTSTTSGSTTSSSGSSSGTSSSTGSTGNNLFVTPTPSFSSIPTGATVSGGSSYWQTYTLVTTEINGQSTTIPIPTTLNIGPAEPAHNPMSSPGAIVGVVIGALAGLAILLFIFWRIRRRASALASLPYTRRRRDMQLEGEMYDTDEEEMTQQNLGPGVGRTTPGPYEYGVVGGLAPPSHEATLNSAVSHSPSGSMSTGSYMAAATPLVPASPYTQQAHIPPPAGPGTAYPYPPVPAQAAARREASSSGSIFREEGVWPPPQGSVHSAPHTPTQGHANIPPSPLTATPALGVPPAAAARQGHIRGASGSLGSRVDTEASGERESLIGGGGGYTRYSDDPAAGGASSGVVQEPWGPSGNWGRQTEAALAGLAGAAGLGGVAAAGAAGTGQMTPKQRERASILAQQAEDRRRSVAFSVRSPLSPTSGTDAYVSPTSAYPATVISGTGHYRSLSDPQPESPTIVQHLDGGRAPTGEGSGQPAGGVVELPPRYDQIEGAAGSRSRVRMLREKR</sequence>
<dbReference type="HOGENOM" id="CLU_459282_0_0_1"/>
<dbReference type="RefSeq" id="XP_040625676.1">
    <property type="nucleotide sequence ID" value="XM_040770606.1"/>
</dbReference>
<protein>
    <recommendedName>
        <fullName evidence="5">REJ domain-containing protein</fullName>
    </recommendedName>
</protein>
<dbReference type="GeneID" id="63685668"/>
<keyword evidence="2" id="KW-0812">Transmembrane</keyword>
<feature type="transmembrane region" description="Helical" evidence="2">
    <location>
        <begin position="180"/>
        <end position="200"/>
    </location>
</feature>
<keyword evidence="2" id="KW-0472">Membrane</keyword>
<feature type="region of interest" description="Disordered" evidence="1">
    <location>
        <begin position="531"/>
        <end position="594"/>
    </location>
</feature>
<feature type="compositionally biased region" description="Polar residues" evidence="1">
    <location>
        <begin position="536"/>
        <end position="545"/>
    </location>
</feature>
<feature type="region of interest" description="Disordered" evidence="1">
    <location>
        <begin position="298"/>
        <end position="432"/>
    </location>
</feature>
<feature type="compositionally biased region" description="Basic and acidic residues" evidence="1">
    <location>
        <begin position="399"/>
        <end position="409"/>
    </location>
</feature>
<reference evidence="3 4" key="1">
    <citation type="journal article" date="2012" name="Science">
        <title>The Paleozoic origin of enzymatic lignin decomposition reconstructed from 31 fungal genomes.</title>
        <authorList>
            <person name="Floudas D."/>
            <person name="Binder M."/>
            <person name="Riley R."/>
            <person name="Barry K."/>
            <person name="Blanchette R.A."/>
            <person name="Henrissat B."/>
            <person name="Martinez A.T."/>
            <person name="Otillar R."/>
            <person name="Spatafora J.W."/>
            <person name="Yadav J.S."/>
            <person name="Aerts A."/>
            <person name="Benoit I."/>
            <person name="Boyd A."/>
            <person name="Carlson A."/>
            <person name="Copeland A."/>
            <person name="Coutinho P.M."/>
            <person name="de Vries R.P."/>
            <person name="Ferreira P."/>
            <person name="Findley K."/>
            <person name="Foster B."/>
            <person name="Gaskell J."/>
            <person name="Glotzer D."/>
            <person name="Gorecki P."/>
            <person name="Heitman J."/>
            <person name="Hesse C."/>
            <person name="Hori C."/>
            <person name="Igarashi K."/>
            <person name="Jurgens J.A."/>
            <person name="Kallen N."/>
            <person name="Kersten P."/>
            <person name="Kohler A."/>
            <person name="Kuees U."/>
            <person name="Kumar T.K.A."/>
            <person name="Kuo A."/>
            <person name="LaButti K."/>
            <person name="Larrondo L.F."/>
            <person name="Lindquist E."/>
            <person name="Ling A."/>
            <person name="Lombard V."/>
            <person name="Lucas S."/>
            <person name="Lundell T."/>
            <person name="Martin R."/>
            <person name="McLaughlin D.J."/>
            <person name="Morgenstern I."/>
            <person name="Morin E."/>
            <person name="Murat C."/>
            <person name="Nagy L.G."/>
            <person name="Nolan M."/>
            <person name="Ohm R.A."/>
            <person name="Patyshakuliyeva A."/>
            <person name="Rokas A."/>
            <person name="Ruiz-Duenas F.J."/>
            <person name="Sabat G."/>
            <person name="Salamov A."/>
            <person name="Samejima M."/>
            <person name="Schmutz J."/>
            <person name="Slot J.C."/>
            <person name="St John F."/>
            <person name="Stenlid J."/>
            <person name="Sun H."/>
            <person name="Sun S."/>
            <person name="Syed K."/>
            <person name="Tsang A."/>
            <person name="Wiebenga A."/>
            <person name="Young D."/>
            <person name="Pisabarro A."/>
            <person name="Eastwood D.C."/>
            <person name="Martin F."/>
            <person name="Cullen D."/>
            <person name="Grigoriev I.V."/>
            <person name="Hibbett D.S."/>
        </authorList>
    </citation>
    <scope>NUCLEOTIDE SEQUENCE [LARGE SCALE GENOMIC DNA]</scope>
    <source>
        <strain evidence="3 4">DJM-731 SS1</strain>
    </source>
</reference>
<evidence type="ECO:0000313" key="4">
    <source>
        <dbReference type="Proteomes" id="UP000030653"/>
    </source>
</evidence>